<feature type="binding site" evidence="10">
    <location>
        <position position="70"/>
    </location>
    <ligand>
        <name>Mg(2+)</name>
        <dbReference type="ChEBI" id="CHEBI:18420"/>
    </ligand>
</feature>
<evidence type="ECO:0000256" key="6">
    <source>
        <dbReference type="ARBA" id="ARBA00022842"/>
    </source>
</evidence>
<comment type="catalytic activity">
    <reaction evidence="8 10">
        <text>dITP + H2O = dIMP + diphosphate + H(+)</text>
        <dbReference type="Rhea" id="RHEA:28342"/>
        <dbReference type="ChEBI" id="CHEBI:15377"/>
        <dbReference type="ChEBI" id="CHEBI:15378"/>
        <dbReference type="ChEBI" id="CHEBI:33019"/>
        <dbReference type="ChEBI" id="CHEBI:61194"/>
        <dbReference type="ChEBI" id="CHEBI:61382"/>
        <dbReference type="EC" id="3.6.1.66"/>
    </reaction>
</comment>
<comment type="catalytic activity">
    <reaction evidence="10">
        <text>ITP + H2O = IMP + diphosphate + H(+)</text>
        <dbReference type="Rhea" id="RHEA:29399"/>
        <dbReference type="ChEBI" id="CHEBI:15377"/>
        <dbReference type="ChEBI" id="CHEBI:15378"/>
        <dbReference type="ChEBI" id="CHEBI:33019"/>
        <dbReference type="ChEBI" id="CHEBI:58053"/>
        <dbReference type="ChEBI" id="CHEBI:61402"/>
        <dbReference type="EC" id="3.6.1.66"/>
    </reaction>
</comment>
<dbReference type="PANTHER" id="PTHR11067:SF9">
    <property type="entry name" value="INOSINE TRIPHOSPHATE PYROPHOSPHATASE"/>
    <property type="match status" value="1"/>
</dbReference>
<feature type="transmembrane region" description="Helical" evidence="12">
    <location>
        <begin position="223"/>
        <end position="243"/>
    </location>
</feature>
<dbReference type="NCBIfam" id="NF011397">
    <property type="entry name" value="PRK14822.1"/>
    <property type="match status" value="1"/>
</dbReference>
<feature type="binding site" evidence="10">
    <location>
        <begin position="8"/>
        <end position="13"/>
    </location>
    <ligand>
        <name>substrate</name>
    </ligand>
</feature>
<feature type="binding site" evidence="10">
    <location>
        <position position="41"/>
    </location>
    <ligand>
        <name>Mg(2+)</name>
        <dbReference type="ChEBI" id="CHEBI:18420"/>
    </ligand>
</feature>
<dbReference type="InterPro" id="IPR029001">
    <property type="entry name" value="ITPase-like_fam"/>
</dbReference>
<feature type="binding site" evidence="10">
    <location>
        <position position="176"/>
    </location>
    <ligand>
        <name>substrate</name>
    </ligand>
</feature>
<evidence type="ECO:0000256" key="5">
    <source>
        <dbReference type="ARBA" id="ARBA00022801"/>
    </source>
</evidence>
<protein>
    <recommendedName>
        <fullName evidence="10">dITP/XTP pyrophosphatase</fullName>
        <ecNumber evidence="10">3.6.1.66</ecNumber>
    </recommendedName>
    <alternativeName>
        <fullName evidence="10">Non-canonical purine NTP pyrophosphatase</fullName>
    </alternativeName>
    <alternativeName>
        <fullName evidence="10">Non-standard purine NTP pyrophosphatase</fullName>
    </alternativeName>
    <alternativeName>
        <fullName evidence="10">Nucleoside-triphosphate diphosphatase</fullName>
    </alternativeName>
    <alternativeName>
        <fullName evidence="10">Nucleoside-triphosphate pyrophosphatase</fullName>
        <shortName evidence="10">NTPase</shortName>
    </alternativeName>
</protein>
<dbReference type="Pfam" id="PF01725">
    <property type="entry name" value="Ham1p_like"/>
    <property type="match status" value="1"/>
</dbReference>
<dbReference type="InterPro" id="IPR019690">
    <property type="entry name" value="DUF2569"/>
</dbReference>
<dbReference type="NCBIfam" id="TIGR00042">
    <property type="entry name" value="RdgB/HAM1 family non-canonical purine NTP pyrophosphatase"/>
    <property type="match status" value="1"/>
</dbReference>
<keyword evidence="4 10" id="KW-0547">Nucleotide-binding</keyword>
<comment type="catalytic activity">
    <reaction evidence="9 10">
        <text>XTP + H2O = XMP + diphosphate + H(+)</text>
        <dbReference type="Rhea" id="RHEA:28610"/>
        <dbReference type="ChEBI" id="CHEBI:15377"/>
        <dbReference type="ChEBI" id="CHEBI:15378"/>
        <dbReference type="ChEBI" id="CHEBI:33019"/>
        <dbReference type="ChEBI" id="CHEBI:57464"/>
        <dbReference type="ChEBI" id="CHEBI:61314"/>
        <dbReference type="EC" id="3.6.1.66"/>
    </reaction>
</comment>
<dbReference type="FunFam" id="3.90.950.10:FF:000001">
    <property type="entry name" value="dITP/XTP pyrophosphatase"/>
    <property type="match status" value="1"/>
</dbReference>
<evidence type="ECO:0000256" key="3">
    <source>
        <dbReference type="ARBA" id="ARBA00022723"/>
    </source>
</evidence>
<feature type="transmembrane region" description="Helical" evidence="12">
    <location>
        <begin position="276"/>
        <end position="293"/>
    </location>
</feature>
<sequence length="370" mass="40572">MSQVVLATRNQGKVKELQALMEGTGIAVLGLDQFPQVGEIEETGSTFEENARIKAKTVSEATGLIALADDSGLEVEALDAAPGVRSARYAGEKATDAENNAKLLEAMADVPNDKRACRFISCVAVHAPDGHELVFHGVWRGNLAREPRGENGFGYDPLFVDLELKQTAAEMAPEQKNWRSHRGRAVRELVKYLPGFVEKVALESALTPEERDLKDRLAGVKGWLRVLCWVMMIVVPLVCAAIVSRNLRYMEALKQANEVSRELAAEVAKGLTAENVLALVVGAVMFWAGLSLYRRKRGSVMFAKIAWFLAPLASGLQYCFIYFLNFPDEVHAMATGQVLANALPALAAASTAIFYLNLSQRVRATYFLDR</sequence>
<dbReference type="InterPro" id="IPR002637">
    <property type="entry name" value="RdgB/HAM1"/>
</dbReference>
<reference evidence="13 14" key="2">
    <citation type="submission" date="2020-05" db="EMBL/GenBank/DDBJ databases">
        <title>Draft genome sequence of Desulfovibrio sp. strainFSS-1.</title>
        <authorList>
            <person name="Shimoshige H."/>
            <person name="Kobayashi H."/>
            <person name="Maekawa T."/>
        </authorList>
    </citation>
    <scope>NUCLEOTIDE SEQUENCE [LARGE SCALE GENOMIC DNA]</scope>
    <source>
        <strain evidence="13 14">SIID29052-01</strain>
    </source>
</reference>
<feature type="binding site" evidence="10">
    <location>
        <begin position="153"/>
        <end position="156"/>
    </location>
    <ligand>
        <name>substrate</name>
    </ligand>
</feature>
<evidence type="ECO:0000256" key="12">
    <source>
        <dbReference type="SAM" id="Phobius"/>
    </source>
</evidence>
<evidence type="ECO:0000313" key="14">
    <source>
        <dbReference type="Proteomes" id="UP000494245"/>
    </source>
</evidence>
<evidence type="ECO:0000313" key="13">
    <source>
        <dbReference type="EMBL" id="GFK93613.1"/>
    </source>
</evidence>
<feature type="binding site" evidence="10">
    <location>
        <begin position="181"/>
        <end position="182"/>
    </location>
    <ligand>
        <name>substrate</name>
    </ligand>
</feature>
<dbReference type="GO" id="GO:0036222">
    <property type="term" value="F:XTP diphosphatase activity"/>
    <property type="evidence" value="ECO:0007669"/>
    <property type="project" value="UniProtKB-UniRule"/>
</dbReference>
<reference evidence="13 14" key="1">
    <citation type="submission" date="2020-04" db="EMBL/GenBank/DDBJ databases">
        <authorList>
            <consortium name="Desulfovibrio sp. FSS-1 genome sequencing consortium"/>
            <person name="Shimoshige H."/>
            <person name="Kobayashi H."/>
            <person name="Maekawa T."/>
        </authorList>
    </citation>
    <scope>NUCLEOTIDE SEQUENCE [LARGE SCALE GENOMIC DNA]</scope>
    <source>
        <strain evidence="13 14">SIID29052-01</strain>
    </source>
</reference>
<keyword evidence="6 10" id="KW-0460">Magnesium</keyword>
<keyword evidence="12" id="KW-1133">Transmembrane helix</keyword>
<feature type="active site" description="Proton acceptor" evidence="10">
    <location>
        <position position="70"/>
    </location>
</feature>
<evidence type="ECO:0000256" key="7">
    <source>
        <dbReference type="ARBA" id="ARBA00023080"/>
    </source>
</evidence>
<evidence type="ECO:0000256" key="9">
    <source>
        <dbReference type="ARBA" id="ARBA00052017"/>
    </source>
</evidence>
<dbReference type="GO" id="GO:0009117">
    <property type="term" value="P:nucleotide metabolic process"/>
    <property type="evidence" value="ECO:0007669"/>
    <property type="project" value="UniProtKB-KW"/>
</dbReference>
<dbReference type="EMBL" id="BLTE01000005">
    <property type="protein sequence ID" value="GFK93613.1"/>
    <property type="molecule type" value="Genomic_DNA"/>
</dbReference>
<dbReference type="Proteomes" id="UP000494245">
    <property type="component" value="Unassembled WGS sequence"/>
</dbReference>
<comment type="similarity">
    <text evidence="1 10 11">Belongs to the HAM1 NTPase family.</text>
</comment>
<dbReference type="SUPFAM" id="SSF52972">
    <property type="entry name" value="ITPase-like"/>
    <property type="match status" value="1"/>
</dbReference>
<comment type="caution">
    <text evidence="13">The sequence shown here is derived from an EMBL/GenBank/DDBJ whole genome shotgun (WGS) entry which is preliminary data.</text>
</comment>
<dbReference type="GO" id="GO:0035870">
    <property type="term" value="F:dITP diphosphatase activity"/>
    <property type="evidence" value="ECO:0007669"/>
    <property type="project" value="UniProtKB-UniRule"/>
</dbReference>
<evidence type="ECO:0000256" key="10">
    <source>
        <dbReference type="HAMAP-Rule" id="MF_01405"/>
    </source>
</evidence>
<dbReference type="GO" id="GO:0017111">
    <property type="term" value="F:ribonucleoside triphosphate phosphatase activity"/>
    <property type="evidence" value="ECO:0007669"/>
    <property type="project" value="InterPro"/>
</dbReference>
<keyword evidence="5 10" id="KW-0378">Hydrolase</keyword>
<proteinExistence type="inferred from homology"/>
<evidence type="ECO:0000256" key="8">
    <source>
        <dbReference type="ARBA" id="ARBA00051875"/>
    </source>
</evidence>
<dbReference type="GO" id="GO:0036220">
    <property type="term" value="F:ITP diphosphatase activity"/>
    <property type="evidence" value="ECO:0007669"/>
    <property type="project" value="UniProtKB-UniRule"/>
</dbReference>
<comment type="function">
    <text evidence="10">Pyrophosphatase that catalyzes the hydrolysis of nucleoside triphosphates to their monophosphate derivatives, with a high preference for the non-canonical purine nucleotides XTP (xanthosine triphosphate), dITP (deoxyinosine triphosphate) and ITP. Seems to function as a house-cleaning enzyme that removes non-canonical purine nucleotides from the nucleotide pool, thus preventing their incorporation into DNA/RNA and avoiding chromosomal lesions.</text>
</comment>
<comment type="subunit">
    <text evidence="2 10">Homodimer.</text>
</comment>
<feature type="binding site" evidence="10">
    <location>
        <position position="71"/>
    </location>
    <ligand>
        <name>substrate</name>
    </ligand>
</feature>
<keyword evidence="3 10" id="KW-0479">Metal-binding</keyword>
<dbReference type="PANTHER" id="PTHR11067">
    <property type="entry name" value="INOSINE TRIPHOSPHATE PYROPHOSPHATASE/HAM1 PROTEIN"/>
    <property type="match status" value="1"/>
</dbReference>
<dbReference type="Pfam" id="PF10754">
    <property type="entry name" value="DUF2569"/>
    <property type="match status" value="1"/>
</dbReference>
<feature type="transmembrane region" description="Helical" evidence="12">
    <location>
        <begin position="338"/>
        <end position="358"/>
    </location>
</feature>
<dbReference type="EC" id="3.6.1.66" evidence="10"/>
<organism evidence="13 14">
    <name type="scientific">Fundidesulfovibrio magnetotacticus</name>
    <dbReference type="NCBI Taxonomy" id="2730080"/>
    <lineage>
        <taxon>Bacteria</taxon>
        <taxon>Pseudomonadati</taxon>
        <taxon>Thermodesulfobacteriota</taxon>
        <taxon>Desulfovibrionia</taxon>
        <taxon>Desulfovibrionales</taxon>
        <taxon>Desulfovibrionaceae</taxon>
        <taxon>Fundidesulfovibrio</taxon>
    </lineage>
</organism>
<dbReference type="GO" id="GO:0046872">
    <property type="term" value="F:metal ion binding"/>
    <property type="evidence" value="ECO:0007669"/>
    <property type="project" value="UniProtKB-KW"/>
</dbReference>
<comment type="cofactor">
    <cofactor evidence="10">
        <name>Mg(2+)</name>
        <dbReference type="ChEBI" id="CHEBI:18420"/>
    </cofactor>
    <text evidence="10">Binds 1 Mg(2+) ion per subunit.</text>
</comment>
<dbReference type="CDD" id="cd00515">
    <property type="entry name" value="HAM1"/>
    <property type="match status" value="1"/>
</dbReference>
<dbReference type="GO" id="GO:0005829">
    <property type="term" value="C:cytosol"/>
    <property type="evidence" value="ECO:0007669"/>
    <property type="project" value="TreeGrafter"/>
</dbReference>
<keyword evidence="7 10" id="KW-0546">Nucleotide metabolism</keyword>
<dbReference type="AlphaFoldDB" id="A0A6V8LLQ2"/>
<keyword evidence="14" id="KW-1185">Reference proteome</keyword>
<evidence type="ECO:0000256" key="2">
    <source>
        <dbReference type="ARBA" id="ARBA00011738"/>
    </source>
</evidence>
<accession>A0A6V8LLQ2</accession>
<keyword evidence="12" id="KW-0812">Transmembrane</keyword>
<dbReference type="GO" id="GO:0000166">
    <property type="term" value="F:nucleotide binding"/>
    <property type="evidence" value="ECO:0007669"/>
    <property type="project" value="UniProtKB-KW"/>
</dbReference>
<name>A0A6V8LLQ2_9BACT</name>
<dbReference type="GO" id="GO:0009146">
    <property type="term" value="P:purine nucleoside triphosphate catabolic process"/>
    <property type="evidence" value="ECO:0007669"/>
    <property type="project" value="UniProtKB-UniRule"/>
</dbReference>
<gene>
    <name evidence="13" type="ORF">NNJEOMEG_01447</name>
</gene>
<keyword evidence="12" id="KW-0472">Membrane</keyword>
<dbReference type="RefSeq" id="WP_173082821.1">
    <property type="nucleotide sequence ID" value="NZ_BLTE01000005.1"/>
</dbReference>
<dbReference type="InterPro" id="IPR020922">
    <property type="entry name" value="dITP/XTP_pyrophosphatase"/>
</dbReference>
<feature type="transmembrane region" description="Helical" evidence="12">
    <location>
        <begin position="305"/>
        <end position="326"/>
    </location>
</feature>
<dbReference type="Gene3D" id="3.90.950.10">
    <property type="match status" value="1"/>
</dbReference>
<evidence type="ECO:0000256" key="1">
    <source>
        <dbReference type="ARBA" id="ARBA00008023"/>
    </source>
</evidence>
<evidence type="ECO:0000256" key="4">
    <source>
        <dbReference type="ARBA" id="ARBA00022741"/>
    </source>
</evidence>
<evidence type="ECO:0000256" key="11">
    <source>
        <dbReference type="RuleBase" id="RU003781"/>
    </source>
</evidence>
<dbReference type="HAMAP" id="MF_01405">
    <property type="entry name" value="Non_canon_purine_NTPase"/>
    <property type="match status" value="1"/>
</dbReference>